<gene>
    <name evidence="8" type="ORF">GCM10022257_04960</name>
</gene>
<dbReference type="InterPro" id="IPR051473">
    <property type="entry name" value="P2Ox-like"/>
</dbReference>
<accession>A0ABP8E831</accession>
<evidence type="ECO:0000259" key="6">
    <source>
        <dbReference type="Pfam" id="PF01266"/>
    </source>
</evidence>
<evidence type="ECO:0000256" key="5">
    <source>
        <dbReference type="ARBA" id="ARBA00023002"/>
    </source>
</evidence>
<dbReference type="InterPro" id="IPR036188">
    <property type="entry name" value="FAD/NAD-bd_sf"/>
</dbReference>
<organism evidence="8 9">
    <name type="scientific">Hyunsoonleella aestuarii</name>
    <dbReference type="NCBI Taxonomy" id="912802"/>
    <lineage>
        <taxon>Bacteria</taxon>
        <taxon>Pseudomonadati</taxon>
        <taxon>Bacteroidota</taxon>
        <taxon>Flavobacteriia</taxon>
        <taxon>Flavobacteriales</taxon>
        <taxon>Flavobacteriaceae</taxon>
    </lineage>
</organism>
<comment type="similarity">
    <text evidence="2">Belongs to the GMC oxidoreductase family.</text>
</comment>
<evidence type="ECO:0000313" key="8">
    <source>
        <dbReference type="EMBL" id="GAA4268395.1"/>
    </source>
</evidence>
<protein>
    <submittedName>
        <fullName evidence="8">GMC family oxidoreductase</fullName>
    </submittedName>
</protein>
<dbReference type="Gene3D" id="3.50.50.60">
    <property type="entry name" value="FAD/NAD(P)-binding domain"/>
    <property type="match status" value="2"/>
</dbReference>
<dbReference type="RefSeq" id="WP_139001645.1">
    <property type="nucleotide sequence ID" value="NZ_BAABAV010000001.1"/>
</dbReference>
<comment type="cofactor">
    <cofactor evidence="1">
        <name>FAD</name>
        <dbReference type="ChEBI" id="CHEBI:57692"/>
    </cofactor>
</comment>
<evidence type="ECO:0000256" key="1">
    <source>
        <dbReference type="ARBA" id="ARBA00001974"/>
    </source>
</evidence>
<dbReference type="Proteomes" id="UP001500027">
    <property type="component" value="Unassembled WGS sequence"/>
</dbReference>
<sequence length="515" mass="58389">MHIDARKLENGTEIQGDICIVGSGAAGISMALEWINTPYKVILLEGGGFEYDGQVQDLYAGKNTGQRYYPLRSSRLHYFGGTTGHWAGMCSPYDPIDFKKRDWIPYSGWPITREDLDPFYARANEVLELGPYRYDMEYLKEQIPGKEPLPLDERMIRNKVWQFSPPTRFNQKYRDDVVKAKNIHLYTYANLTNIISNEGVSTIKALEVKNHAGKTHHIKAHSYVLACGAIQNARMLLASNKQAPNGLGNQNDLVGRYFMEHLEVISAQMVLKKPFAMDIYGWPENIKKPRIEAGLTEEMQEKHQILNGTISFTPMALTKSQKPMIDVWTSDDPNESEKNLWENFKDYEEIPKDGKNPNEAAVFELFTRMEQAPNPNSRILLDSEKDELGVPRANLHWDLTELDKRSLRKIYEIFGEAVGKAGIGRVKMYDFLWKANDSEMLNTLGGGWHHMGTTKMHDDPKQGVVDAHCKVHGLSNLFIAGSACCTTAGVPNPTLNLVALSLRLSDYLKEEMKNK</sequence>
<dbReference type="Pfam" id="PF01266">
    <property type="entry name" value="DAO"/>
    <property type="match status" value="1"/>
</dbReference>
<dbReference type="PANTHER" id="PTHR42784:SF1">
    <property type="entry name" value="PYRANOSE 2-OXIDASE"/>
    <property type="match status" value="1"/>
</dbReference>
<evidence type="ECO:0000259" key="7">
    <source>
        <dbReference type="Pfam" id="PF05199"/>
    </source>
</evidence>
<dbReference type="EMBL" id="BAABAV010000001">
    <property type="protein sequence ID" value="GAA4268395.1"/>
    <property type="molecule type" value="Genomic_DNA"/>
</dbReference>
<evidence type="ECO:0000313" key="9">
    <source>
        <dbReference type="Proteomes" id="UP001500027"/>
    </source>
</evidence>
<keyword evidence="3" id="KW-0285">Flavoprotein</keyword>
<feature type="domain" description="Glucose-methanol-choline oxidoreductase C-terminal" evidence="7">
    <location>
        <begin position="373"/>
        <end position="500"/>
    </location>
</feature>
<dbReference type="Pfam" id="PF05199">
    <property type="entry name" value="GMC_oxred_C"/>
    <property type="match status" value="1"/>
</dbReference>
<comment type="caution">
    <text evidence="8">The sequence shown here is derived from an EMBL/GenBank/DDBJ whole genome shotgun (WGS) entry which is preliminary data.</text>
</comment>
<keyword evidence="4" id="KW-0274">FAD</keyword>
<dbReference type="SUPFAM" id="SSF51905">
    <property type="entry name" value="FAD/NAD(P)-binding domain"/>
    <property type="match status" value="1"/>
</dbReference>
<name>A0ABP8E831_9FLAO</name>
<keyword evidence="5" id="KW-0560">Oxidoreductase</keyword>
<keyword evidence="9" id="KW-1185">Reference proteome</keyword>
<proteinExistence type="inferred from homology"/>
<evidence type="ECO:0000256" key="4">
    <source>
        <dbReference type="ARBA" id="ARBA00022827"/>
    </source>
</evidence>
<dbReference type="PANTHER" id="PTHR42784">
    <property type="entry name" value="PYRANOSE 2-OXIDASE"/>
    <property type="match status" value="1"/>
</dbReference>
<feature type="domain" description="FAD dependent oxidoreductase" evidence="6">
    <location>
        <begin position="17"/>
        <end position="230"/>
    </location>
</feature>
<dbReference type="InterPro" id="IPR006076">
    <property type="entry name" value="FAD-dep_OxRdtase"/>
</dbReference>
<reference evidence="9" key="1">
    <citation type="journal article" date="2019" name="Int. J. Syst. Evol. Microbiol.">
        <title>The Global Catalogue of Microorganisms (GCM) 10K type strain sequencing project: providing services to taxonomists for standard genome sequencing and annotation.</title>
        <authorList>
            <consortium name="The Broad Institute Genomics Platform"/>
            <consortium name="The Broad Institute Genome Sequencing Center for Infectious Disease"/>
            <person name="Wu L."/>
            <person name="Ma J."/>
        </authorList>
    </citation>
    <scope>NUCLEOTIDE SEQUENCE [LARGE SCALE GENOMIC DNA]</scope>
    <source>
        <strain evidence="9">JCM 17452</strain>
    </source>
</reference>
<dbReference type="InterPro" id="IPR007867">
    <property type="entry name" value="GMC_OxRtase_C"/>
</dbReference>
<evidence type="ECO:0000256" key="3">
    <source>
        <dbReference type="ARBA" id="ARBA00022630"/>
    </source>
</evidence>
<evidence type="ECO:0000256" key="2">
    <source>
        <dbReference type="ARBA" id="ARBA00010790"/>
    </source>
</evidence>